<evidence type="ECO:0000256" key="1">
    <source>
        <dbReference type="SAM" id="MobiDB-lite"/>
    </source>
</evidence>
<keyword evidence="3" id="KW-1185">Reference proteome</keyword>
<evidence type="ECO:0000313" key="2">
    <source>
        <dbReference type="EMBL" id="KAH3707940.1"/>
    </source>
</evidence>
<dbReference type="AlphaFoldDB" id="A0A9D3YV56"/>
<name>A0A9D3YV56_DREPO</name>
<gene>
    <name evidence="2" type="ORF">DPMN_067360</name>
</gene>
<evidence type="ECO:0000313" key="3">
    <source>
        <dbReference type="Proteomes" id="UP000828390"/>
    </source>
</evidence>
<protein>
    <submittedName>
        <fullName evidence="2">Uncharacterized protein</fullName>
    </submittedName>
</protein>
<comment type="caution">
    <text evidence="2">The sequence shown here is derived from an EMBL/GenBank/DDBJ whole genome shotgun (WGS) entry which is preliminary data.</text>
</comment>
<organism evidence="2 3">
    <name type="scientific">Dreissena polymorpha</name>
    <name type="common">Zebra mussel</name>
    <name type="synonym">Mytilus polymorpha</name>
    <dbReference type="NCBI Taxonomy" id="45954"/>
    <lineage>
        <taxon>Eukaryota</taxon>
        <taxon>Metazoa</taxon>
        <taxon>Spiralia</taxon>
        <taxon>Lophotrochozoa</taxon>
        <taxon>Mollusca</taxon>
        <taxon>Bivalvia</taxon>
        <taxon>Autobranchia</taxon>
        <taxon>Heteroconchia</taxon>
        <taxon>Euheterodonta</taxon>
        <taxon>Imparidentia</taxon>
        <taxon>Neoheterodontei</taxon>
        <taxon>Myida</taxon>
        <taxon>Dreissenoidea</taxon>
        <taxon>Dreissenidae</taxon>
        <taxon>Dreissena</taxon>
    </lineage>
</organism>
<dbReference type="Proteomes" id="UP000828390">
    <property type="component" value="Unassembled WGS sequence"/>
</dbReference>
<feature type="compositionally biased region" description="Basic and acidic residues" evidence="1">
    <location>
        <begin position="59"/>
        <end position="77"/>
    </location>
</feature>
<sequence>MSDRGVEEGKKISALYCRTGTGRFPHCWGCCLLQDAADLSPAVYRREFAGPDLPEVPSEEDRGRRDSKTTSVRDIRDGPGAVPMRGGEPKNIEGCAQRAGETVSGMKTTADDNKWAIKAELCAAAVLRSDMNLSFEIV</sequence>
<reference evidence="2" key="2">
    <citation type="submission" date="2020-11" db="EMBL/GenBank/DDBJ databases">
        <authorList>
            <person name="McCartney M.A."/>
            <person name="Auch B."/>
            <person name="Kono T."/>
            <person name="Mallez S."/>
            <person name="Becker A."/>
            <person name="Gohl D.M."/>
            <person name="Silverstein K.A.T."/>
            <person name="Koren S."/>
            <person name="Bechman K.B."/>
            <person name="Herman A."/>
            <person name="Abrahante J.E."/>
            <person name="Garbe J."/>
        </authorList>
    </citation>
    <scope>NUCLEOTIDE SEQUENCE</scope>
    <source>
        <strain evidence="2">Duluth1</strain>
        <tissue evidence="2">Whole animal</tissue>
    </source>
</reference>
<reference evidence="2" key="1">
    <citation type="journal article" date="2019" name="bioRxiv">
        <title>The Genome of the Zebra Mussel, Dreissena polymorpha: A Resource for Invasive Species Research.</title>
        <authorList>
            <person name="McCartney M.A."/>
            <person name="Auch B."/>
            <person name="Kono T."/>
            <person name="Mallez S."/>
            <person name="Zhang Y."/>
            <person name="Obille A."/>
            <person name="Becker A."/>
            <person name="Abrahante J.E."/>
            <person name="Garbe J."/>
            <person name="Badalamenti J.P."/>
            <person name="Herman A."/>
            <person name="Mangelson H."/>
            <person name="Liachko I."/>
            <person name="Sullivan S."/>
            <person name="Sone E.D."/>
            <person name="Koren S."/>
            <person name="Silverstein K.A.T."/>
            <person name="Beckman K.B."/>
            <person name="Gohl D.M."/>
        </authorList>
    </citation>
    <scope>NUCLEOTIDE SEQUENCE</scope>
    <source>
        <strain evidence="2">Duluth1</strain>
        <tissue evidence="2">Whole animal</tissue>
    </source>
</reference>
<feature type="region of interest" description="Disordered" evidence="1">
    <location>
        <begin position="49"/>
        <end position="92"/>
    </location>
</feature>
<proteinExistence type="predicted"/>
<dbReference type="EMBL" id="JAIWYP010000014">
    <property type="protein sequence ID" value="KAH3707940.1"/>
    <property type="molecule type" value="Genomic_DNA"/>
</dbReference>
<accession>A0A9D3YV56</accession>